<keyword evidence="8" id="KW-1185">Reference proteome</keyword>
<dbReference type="Gene3D" id="3.30.40.10">
    <property type="entry name" value="Zinc/RING finger domain, C3HC4 (zinc finger)"/>
    <property type="match status" value="1"/>
</dbReference>
<dbReference type="SUPFAM" id="SSF57850">
    <property type="entry name" value="RING/U-box"/>
    <property type="match status" value="1"/>
</dbReference>
<evidence type="ECO:0000256" key="1">
    <source>
        <dbReference type="ARBA" id="ARBA00022723"/>
    </source>
</evidence>
<proteinExistence type="predicted"/>
<dbReference type="Proteomes" id="UP001314170">
    <property type="component" value="Unassembled WGS sequence"/>
</dbReference>
<dbReference type="CDD" id="cd16454">
    <property type="entry name" value="RING-H2_PA-TM-RING"/>
    <property type="match status" value="1"/>
</dbReference>
<dbReference type="PROSITE" id="PS50089">
    <property type="entry name" value="ZF_RING_2"/>
    <property type="match status" value="1"/>
</dbReference>
<comment type="caution">
    <text evidence="7">The sequence shown here is derived from an EMBL/GenBank/DDBJ whole genome shotgun (WGS) entry which is preliminary data.</text>
</comment>
<dbReference type="InterPro" id="IPR013083">
    <property type="entry name" value="Znf_RING/FYVE/PHD"/>
</dbReference>
<feature type="domain" description="RING-type" evidence="6">
    <location>
        <begin position="98"/>
        <end position="144"/>
    </location>
</feature>
<evidence type="ECO:0000313" key="7">
    <source>
        <dbReference type="EMBL" id="CAK7338114.1"/>
    </source>
</evidence>
<sequence length="187" mass="21923">MEGDESIMLCRDEILSSLSSIRSFMEEILSLNNMSLNRMPLMVETLQENTEILRESAETLRESTENLRKSIEAFKEAMMVILRKKAIVDDDHHDGSLCSICKEDMATGTIIVQLPCSHKFHKTCIMEWLKRKGTCQKWACPFCRFREVQIQNMEGDESRMLNRDEFLREYGKSDEEYRKSEEDYRGT</sequence>
<dbReference type="EMBL" id="CAWUPB010001111">
    <property type="protein sequence ID" value="CAK7338114.1"/>
    <property type="molecule type" value="Genomic_DNA"/>
</dbReference>
<reference evidence="7 8" key="1">
    <citation type="submission" date="2024-01" db="EMBL/GenBank/DDBJ databases">
        <authorList>
            <person name="Waweru B."/>
        </authorList>
    </citation>
    <scope>NUCLEOTIDE SEQUENCE [LARGE SCALE GENOMIC DNA]</scope>
</reference>
<keyword evidence="2 4" id="KW-0863">Zinc-finger</keyword>
<evidence type="ECO:0000259" key="6">
    <source>
        <dbReference type="PROSITE" id="PS50089"/>
    </source>
</evidence>
<dbReference type="InterPro" id="IPR051826">
    <property type="entry name" value="E3_ubiquitin-ligase_domain"/>
</dbReference>
<keyword evidence="5" id="KW-0175">Coiled coil</keyword>
<dbReference type="GO" id="GO:0061630">
    <property type="term" value="F:ubiquitin protein ligase activity"/>
    <property type="evidence" value="ECO:0007669"/>
    <property type="project" value="TreeGrafter"/>
</dbReference>
<protein>
    <recommendedName>
        <fullName evidence="6">RING-type domain-containing protein</fullName>
    </recommendedName>
</protein>
<evidence type="ECO:0000313" key="8">
    <source>
        <dbReference type="Proteomes" id="UP001314170"/>
    </source>
</evidence>
<keyword evidence="3" id="KW-0862">Zinc</keyword>
<evidence type="ECO:0000256" key="3">
    <source>
        <dbReference type="ARBA" id="ARBA00022833"/>
    </source>
</evidence>
<evidence type="ECO:0000256" key="5">
    <source>
        <dbReference type="SAM" id="Coils"/>
    </source>
</evidence>
<dbReference type="Pfam" id="PF13639">
    <property type="entry name" value="zf-RING_2"/>
    <property type="match status" value="1"/>
</dbReference>
<dbReference type="AlphaFoldDB" id="A0AAV1RN21"/>
<dbReference type="PANTHER" id="PTHR22765">
    <property type="entry name" value="RING FINGER AND PROTEASE ASSOCIATED DOMAIN-CONTAINING"/>
    <property type="match status" value="1"/>
</dbReference>
<dbReference type="SMART" id="SM00744">
    <property type="entry name" value="RINGv"/>
    <property type="match status" value="1"/>
</dbReference>
<dbReference type="SMART" id="SM00184">
    <property type="entry name" value="RING"/>
    <property type="match status" value="1"/>
</dbReference>
<accession>A0AAV1RN21</accession>
<evidence type="ECO:0000256" key="2">
    <source>
        <dbReference type="ARBA" id="ARBA00022771"/>
    </source>
</evidence>
<dbReference type="PANTHER" id="PTHR22765:SF450">
    <property type="entry name" value="ERAD-ASSOCIATED E3 UBIQUITIN-PROTEIN LIGASE HRD1"/>
    <property type="match status" value="1"/>
</dbReference>
<gene>
    <name evidence="7" type="ORF">DCAF_LOCUS13156</name>
</gene>
<evidence type="ECO:0000256" key="4">
    <source>
        <dbReference type="PROSITE-ProRule" id="PRU00175"/>
    </source>
</evidence>
<dbReference type="InterPro" id="IPR011016">
    <property type="entry name" value="Znf_RING-CH"/>
</dbReference>
<organism evidence="7 8">
    <name type="scientific">Dovyalis caffra</name>
    <dbReference type="NCBI Taxonomy" id="77055"/>
    <lineage>
        <taxon>Eukaryota</taxon>
        <taxon>Viridiplantae</taxon>
        <taxon>Streptophyta</taxon>
        <taxon>Embryophyta</taxon>
        <taxon>Tracheophyta</taxon>
        <taxon>Spermatophyta</taxon>
        <taxon>Magnoliopsida</taxon>
        <taxon>eudicotyledons</taxon>
        <taxon>Gunneridae</taxon>
        <taxon>Pentapetalae</taxon>
        <taxon>rosids</taxon>
        <taxon>fabids</taxon>
        <taxon>Malpighiales</taxon>
        <taxon>Salicaceae</taxon>
        <taxon>Flacourtieae</taxon>
        <taxon>Dovyalis</taxon>
    </lineage>
</organism>
<keyword evidence="1" id="KW-0479">Metal-binding</keyword>
<dbReference type="GO" id="GO:0008270">
    <property type="term" value="F:zinc ion binding"/>
    <property type="evidence" value="ECO:0007669"/>
    <property type="project" value="UniProtKB-KW"/>
</dbReference>
<feature type="coiled-coil region" evidence="5">
    <location>
        <begin position="43"/>
        <end position="77"/>
    </location>
</feature>
<name>A0AAV1RN21_9ROSI</name>
<dbReference type="InterPro" id="IPR001841">
    <property type="entry name" value="Znf_RING"/>
</dbReference>
<dbReference type="GO" id="GO:0006511">
    <property type="term" value="P:ubiquitin-dependent protein catabolic process"/>
    <property type="evidence" value="ECO:0007669"/>
    <property type="project" value="TreeGrafter"/>
</dbReference>